<dbReference type="InterPro" id="IPR050706">
    <property type="entry name" value="Cyclic-di-GMP_PDE-like"/>
</dbReference>
<evidence type="ECO:0000259" key="2">
    <source>
        <dbReference type="PROSITE" id="PS50883"/>
    </source>
</evidence>
<comment type="caution">
    <text evidence="3">The sequence shown here is derived from an EMBL/GenBank/DDBJ whole genome shotgun (WGS) entry which is preliminary data.</text>
</comment>
<proteinExistence type="predicted"/>
<keyword evidence="1" id="KW-1133">Transmembrane helix</keyword>
<dbReference type="InterPro" id="IPR001633">
    <property type="entry name" value="EAL_dom"/>
</dbReference>
<protein>
    <submittedName>
        <fullName evidence="3">EAL domain-containing protein</fullName>
    </submittedName>
</protein>
<dbReference type="Gene3D" id="3.20.20.450">
    <property type="entry name" value="EAL domain"/>
    <property type="match status" value="1"/>
</dbReference>
<dbReference type="Proteomes" id="UP000824165">
    <property type="component" value="Unassembled WGS sequence"/>
</dbReference>
<dbReference type="Pfam" id="PF00563">
    <property type="entry name" value="EAL"/>
    <property type="match status" value="1"/>
</dbReference>
<dbReference type="GO" id="GO:0071111">
    <property type="term" value="F:cyclic-guanylate-specific phosphodiesterase activity"/>
    <property type="evidence" value="ECO:0007669"/>
    <property type="project" value="InterPro"/>
</dbReference>
<accession>A0A9D1H1Z4</accession>
<sequence length="355" mass="40504">MQYAKYYGNIRAGNLAKDREMVIKSYQTKVRDLTETMTVDNSIAENYKNEISSFYDSYKEAGLYNQASRVQSDVNASNNRDEDVLEDYDVEEHINTYDNIVLSYADRASAASDARHTIDYYNKIIDSYTNDKVAAETKERLAEKNEEIFKEIAQYSEKYCTVANQTINEMFYTEINDDLQYLILPEVTADKPVKLIAVFVTVLVFGLLLVAALLYELTKRVAATANAANEGKNEKLQIDTSGMSRLHQLVYEQYTADFKDFYLVYQPMKGGGENDREHLEALIRWRSDELGMVSPAKLIECIADFGIFPQLNDWIIKNVCADIFYIAKEKGRAPIVHINCPSGQLSDFALNDIII</sequence>
<keyword evidence="1" id="KW-0472">Membrane</keyword>
<dbReference type="PANTHER" id="PTHR33121:SF79">
    <property type="entry name" value="CYCLIC DI-GMP PHOSPHODIESTERASE PDED-RELATED"/>
    <property type="match status" value="1"/>
</dbReference>
<dbReference type="EMBL" id="DVLU01000014">
    <property type="protein sequence ID" value="HIT84611.1"/>
    <property type="molecule type" value="Genomic_DNA"/>
</dbReference>
<dbReference type="InterPro" id="IPR035919">
    <property type="entry name" value="EAL_sf"/>
</dbReference>
<dbReference type="AlphaFoldDB" id="A0A9D1H1Z4"/>
<dbReference type="PROSITE" id="PS50883">
    <property type="entry name" value="EAL"/>
    <property type="match status" value="1"/>
</dbReference>
<name>A0A9D1H1Z4_9FIRM</name>
<feature type="transmembrane region" description="Helical" evidence="1">
    <location>
        <begin position="195"/>
        <end position="215"/>
    </location>
</feature>
<reference evidence="3" key="2">
    <citation type="journal article" date="2021" name="PeerJ">
        <title>Extensive microbial diversity within the chicken gut microbiome revealed by metagenomics and culture.</title>
        <authorList>
            <person name="Gilroy R."/>
            <person name="Ravi A."/>
            <person name="Getino M."/>
            <person name="Pursley I."/>
            <person name="Horton D.L."/>
            <person name="Alikhan N.F."/>
            <person name="Baker D."/>
            <person name="Gharbi K."/>
            <person name="Hall N."/>
            <person name="Watson M."/>
            <person name="Adriaenssens E.M."/>
            <person name="Foster-Nyarko E."/>
            <person name="Jarju S."/>
            <person name="Secka A."/>
            <person name="Antonio M."/>
            <person name="Oren A."/>
            <person name="Chaudhuri R.R."/>
            <person name="La Ragione R."/>
            <person name="Hildebrand F."/>
            <person name="Pallen M.J."/>
        </authorList>
    </citation>
    <scope>NUCLEOTIDE SEQUENCE</scope>
    <source>
        <strain evidence="3">CHK181-108</strain>
    </source>
</reference>
<reference evidence="3" key="1">
    <citation type="submission" date="2020-10" db="EMBL/GenBank/DDBJ databases">
        <authorList>
            <person name="Gilroy R."/>
        </authorList>
    </citation>
    <scope>NUCLEOTIDE SEQUENCE</scope>
    <source>
        <strain evidence="3">CHK181-108</strain>
    </source>
</reference>
<gene>
    <name evidence="3" type="ORF">IAA60_01765</name>
</gene>
<evidence type="ECO:0000313" key="3">
    <source>
        <dbReference type="EMBL" id="HIT84611.1"/>
    </source>
</evidence>
<organism evidence="3 4">
    <name type="scientific">Candidatus Ornithomonoglobus intestinigallinarum</name>
    <dbReference type="NCBI Taxonomy" id="2840894"/>
    <lineage>
        <taxon>Bacteria</taxon>
        <taxon>Bacillati</taxon>
        <taxon>Bacillota</taxon>
        <taxon>Clostridia</taxon>
        <taxon>Candidatus Ornithomonoglobus</taxon>
    </lineage>
</organism>
<evidence type="ECO:0000313" key="4">
    <source>
        <dbReference type="Proteomes" id="UP000824165"/>
    </source>
</evidence>
<dbReference type="SUPFAM" id="SSF141868">
    <property type="entry name" value="EAL domain-like"/>
    <property type="match status" value="1"/>
</dbReference>
<dbReference type="PANTHER" id="PTHR33121">
    <property type="entry name" value="CYCLIC DI-GMP PHOSPHODIESTERASE PDEF"/>
    <property type="match status" value="1"/>
</dbReference>
<evidence type="ECO:0000256" key="1">
    <source>
        <dbReference type="SAM" id="Phobius"/>
    </source>
</evidence>
<keyword evidence="1" id="KW-0812">Transmembrane</keyword>
<feature type="domain" description="EAL" evidence="2">
    <location>
        <begin position="243"/>
        <end position="355"/>
    </location>
</feature>